<dbReference type="GO" id="GO:0008270">
    <property type="term" value="F:zinc ion binding"/>
    <property type="evidence" value="ECO:0007669"/>
    <property type="project" value="InterPro"/>
</dbReference>
<keyword evidence="1" id="KW-0479">Metal-binding</keyword>
<name>A0A162JRJ3_CORDF</name>
<evidence type="ECO:0000256" key="3">
    <source>
        <dbReference type="ARBA" id="ARBA00023015"/>
    </source>
</evidence>
<dbReference type="Proteomes" id="UP000076881">
    <property type="component" value="Unassembled WGS sequence"/>
</dbReference>
<evidence type="ECO:0000313" key="8">
    <source>
        <dbReference type="EMBL" id="OAA72732.1"/>
    </source>
</evidence>
<dbReference type="STRING" id="1081108.A0A162JRJ3"/>
<sequence length="449" mass="49441">MHQREPRNLQKFNGKACFPCTRAKRRCDKSLPACRRCVDRAVDCCYPSVRPYTRRPKASDHTASVDTSAQSGRSIEPGGPVAVVQPDEVAAYALGESMAVDACASKARAQIQSIPPIYDDSTFNGFLGSSDRDASSSIVDATGPASCEALPLPPQFWLAQLSTDDFDTYATYSPPAPSRLPDPSQDRPVRASAHRDFVKTIGRWVHGWARDGQCPFIHKELYADTGFPSCLQDAFACLAAYAVKKDATEEITWQLVERTANSIFLPPTCADVAQPLCEWLPRIQAGFLVLYIRLFDGDIRQRSLAETHMETLLSWLKRLTIQANLFLPRLTFASDGPSYTPSATTVSHSAVARQWHDWILAESVRRTWIVAVYTLSVYRALRGDSVQCSGRIAFTMRAGLWDAKSATAWAGIVAARDALFTEPLAPDLMDSIAAIGEVDAFVRPVVSIM</sequence>
<dbReference type="InterPro" id="IPR036864">
    <property type="entry name" value="Zn2-C6_fun-type_DNA-bd_sf"/>
</dbReference>
<dbReference type="InterPro" id="IPR001138">
    <property type="entry name" value="Zn2Cys6_DnaBD"/>
</dbReference>
<keyword evidence="8" id="KW-0238">DNA-binding</keyword>
<evidence type="ECO:0000256" key="4">
    <source>
        <dbReference type="ARBA" id="ARBA00023163"/>
    </source>
</evidence>
<dbReference type="Pfam" id="PF00172">
    <property type="entry name" value="Zn_clus"/>
    <property type="match status" value="1"/>
</dbReference>
<accession>A0A162JRJ3</accession>
<dbReference type="PROSITE" id="PS50048">
    <property type="entry name" value="ZN2_CY6_FUNGAL_2"/>
    <property type="match status" value="1"/>
</dbReference>
<gene>
    <name evidence="8" type="ORF">LEL_08516</name>
</gene>
<keyword evidence="3" id="KW-0805">Transcription regulation</keyword>
<dbReference type="PROSITE" id="PS00463">
    <property type="entry name" value="ZN2_CY6_FUNGAL_1"/>
    <property type="match status" value="1"/>
</dbReference>
<keyword evidence="4" id="KW-0804">Transcription</keyword>
<reference evidence="8 9" key="1">
    <citation type="journal article" date="2016" name="Genome Biol. Evol.">
        <title>Divergent and convergent evolution of fungal pathogenicity.</title>
        <authorList>
            <person name="Shang Y."/>
            <person name="Xiao G."/>
            <person name="Zheng P."/>
            <person name="Cen K."/>
            <person name="Zhan S."/>
            <person name="Wang C."/>
        </authorList>
    </citation>
    <scope>NUCLEOTIDE SEQUENCE [LARGE SCALE GENOMIC DNA]</scope>
    <source>
        <strain evidence="8 9">RCEF 1005</strain>
    </source>
</reference>
<comment type="caution">
    <text evidence="8">The sequence shown here is derived from an EMBL/GenBank/DDBJ whole genome shotgun (WGS) entry which is preliminary data.</text>
</comment>
<evidence type="ECO:0000313" key="9">
    <source>
        <dbReference type="Proteomes" id="UP000076881"/>
    </source>
</evidence>
<dbReference type="SUPFAM" id="SSF57701">
    <property type="entry name" value="Zn2/Cys6 DNA-binding domain"/>
    <property type="match status" value="1"/>
</dbReference>
<dbReference type="OrthoDB" id="5355161at2759"/>
<keyword evidence="5" id="KW-0539">Nucleus</keyword>
<protein>
    <submittedName>
        <fullName evidence="8">Zn(2)-C6 fungal-type DNA-binding domain protein</fullName>
    </submittedName>
</protein>
<dbReference type="EMBL" id="AZHF01000007">
    <property type="protein sequence ID" value="OAA72732.1"/>
    <property type="molecule type" value="Genomic_DNA"/>
</dbReference>
<dbReference type="PANTHER" id="PTHR47660:SF2">
    <property type="entry name" value="TRANSCRIPTION FACTOR WITH C2H2 AND ZN(2)-CYS(6) DNA BINDING DOMAIN (EUROFUNG)"/>
    <property type="match status" value="1"/>
</dbReference>
<keyword evidence="9" id="KW-1185">Reference proteome</keyword>
<feature type="domain" description="Zn(2)-C6 fungal-type" evidence="7">
    <location>
        <begin position="16"/>
        <end position="46"/>
    </location>
</feature>
<evidence type="ECO:0000256" key="1">
    <source>
        <dbReference type="ARBA" id="ARBA00022723"/>
    </source>
</evidence>
<organism evidence="8 9">
    <name type="scientific">Akanthomyces lecanii RCEF 1005</name>
    <dbReference type="NCBI Taxonomy" id="1081108"/>
    <lineage>
        <taxon>Eukaryota</taxon>
        <taxon>Fungi</taxon>
        <taxon>Dikarya</taxon>
        <taxon>Ascomycota</taxon>
        <taxon>Pezizomycotina</taxon>
        <taxon>Sordariomycetes</taxon>
        <taxon>Hypocreomycetidae</taxon>
        <taxon>Hypocreales</taxon>
        <taxon>Cordycipitaceae</taxon>
        <taxon>Akanthomyces</taxon>
        <taxon>Cordyceps confragosa</taxon>
    </lineage>
</organism>
<dbReference type="Gene3D" id="4.10.240.10">
    <property type="entry name" value="Zn(2)-C6 fungal-type DNA-binding domain"/>
    <property type="match status" value="1"/>
</dbReference>
<keyword evidence="2" id="KW-0862">Zinc</keyword>
<feature type="region of interest" description="Disordered" evidence="6">
    <location>
        <begin position="54"/>
        <end position="79"/>
    </location>
</feature>
<evidence type="ECO:0000259" key="7">
    <source>
        <dbReference type="PROSITE" id="PS50048"/>
    </source>
</evidence>
<feature type="compositionally biased region" description="Polar residues" evidence="6">
    <location>
        <begin position="61"/>
        <end position="73"/>
    </location>
</feature>
<evidence type="ECO:0000256" key="2">
    <source>
        <dbReference type="ARBA" id="ARBA00022833"/>
    </source>
</evidence>
<dbReference type="CDD" id="cd00067">
    <property type="entry name" value="GAL4"/>
    <property type="match status" value="1"/>
</dbReference>
<evidence type="ECO:0000256" key="6">
    <source>
        <dbReference type="SAM" id="MobiDB-lite"/>
    </source>
</evidence>
<dbReference type="AlphaFoldDB" id="A0A162JRJ3"/>
<dbReference type="GO" id="GO:0000981">
    <property type="term" value="F:DNA-binding transcription factor activity, RNA polymerase II-specific"/>
    <property type="evidence" value="ECO:0007669"/>
    <property type="project" value="InterPro"/>
</dbReference>
<proteinExistence type="predicted"/>
<dbReference type="GO" id="GO:0003677">
    <property type="term" value="F:DNA binding"/>
    <property type="evidence" value="ECO:0007669"/>
    <property type="project" value="UniProtKB-KW"/>
</dbReference>
<dbReference type="PANTHER" id="PTHR47660">
    <property type="entry name" value="TRANSCRIPTION FACTOR WITH C2H2 AND ZN(2)-CYS(6) DNA BINDING DOMAIN (EUROFUNG)-RELATED-RELATED"/>
    <property type="match status" value="1"/>
</dbReference>
<evidence type="ECO:0000256" key="5">
    <source>
        <dbReference type="ARBA" id="ARBA00023242"/>
    </source>
</evidence>